<accession>X1ARL0</accession>
<keyword evidence="2" id="KW-0067">ATP-binding</keyword>
<evidence type="ECO:0008006" key="6">
    <source>
        <dbReference type="Google" id="ProtNLM"/>
    </source>
</evidence>
<dbReference type="Pfam" id="PF00437">
    <property type="entry name" value="T2SSE"/>
    <property type="match status" value="1"/>
</dbReference>
<dbReference type="GO" id="GO:0005524">
    <property type="term" value="F:ATP binding"/>
    <property type="evidence" value="ECO:0007669"/>
    <property type="project" value="UniProtKB-KW"/>
</dbReference>
<dbReference type="PANTHER" id="PTHR30258">
    <property type="entry name" value="TYPE II SECRETION SYSTEM PROTEIN GSPE-RELATED"/>
    <property type="match status" value="1"/>
</dbReference>
<comment type="caution">
    <text evidence="5">The sequence shown here is derived from an EMBL/GenBank/DDBJ whole genome shotgun (WGS) entry which is preliminary data.</text>
</comment>
<dbReference type="Gene3D" id="3.30.450.90">
    <property type="match status" value="1"/>
</dbReference>
<gene>
    <name evidence="5" type="ORF">S01H4_26505</name>
</gene>
<keyword evidence="1" id="KW-0547">Nucleotide-binding</keyword>
<dbReference type="InterPro" id="IPR001482">
    <property type="entry name" value="T2SS/T4SS_dom"/>
</dbReference>
<dbReference type="EMBL" id="BART01012796">
    <property type="protein sequence ID" value="GAG85454.1"/>
    <property type="molecule type" value="Genomic_DNA"/>
</dbReference>
<reference evidence="5" key="1">
    <citation type="journal article" date="2014" name="Front. Microbiol.">
        <title>High frequency of phylogenetically diverse reductive dehalogenase-homologous genes in deep subseafloor sedimentary metagenomes.</title>
        <authorList>
            <person name="Kawai M."/>
            <person name="Futagami T."/>
            <person name="Toyoda A."/>
            <person name="Takaki Y."/>
            <person name="Nishi S."/>
            <person name="Hori S."/>
            <person name="Arai W."/>
            <person name="Tsubouchi T."/>
            <person name="Morono Y."/>
            <person name="Uchiyama I."/>
            <person name="Ito T."/>
            <person name="Fujiyama A."/>
            <person name="Inagaki F."/>
            <person name="Takami H."/>
        </authorList>
    </citation>
    <scope>NUCLEOTIDE SEQUENCE</scope>
    <source>
        <strain evidence="5">Expedition CK06-06</strain>
    </source>
</reference>
<evidence type="ECO:0000256" key="1">
    <source>
        <dbReference type="ARBA" id="ARBA00022741"/>
    </source>
</evidence>
<dbReference type="Gene3D" id="3.30.300.160">
    <property type="entry name" value="Type II secretion system, protein E, N-terminal domain"/>
    <property type="match status" value="1"/>
</dbReference>
<dbReference type="Pfam" id="PF05157">
    <property type="entry name" value="MshEN"/>
    <property type="match status" value="1"/>
</dbReference>
<proteinExistence type="predicted"/>
<sequence length="207" mass="23017">TVTNNTLKVAMAEADNILTIEALAARAKVRIEPVKAVAEQIREAIDRNYKAYSEIEEQLSHISPSTPKVEEKVHAQAVADAPVVRALDLLINEAVKNRASDIHVEPQEDRLRVRYRIDGVLHDTMSLPLSAHTSLISRLKILANMNITDHHPQDGQFSAKVGNRKIDIRVATIHTAYGEMAVVLAMRYGWISSQMGKPLETEVTNKV</sequence>
<protein>
    <recommendedName>
        <fullName evidence="6">Bacterial type II secretion system protein E domain-containing protein</fullName>
    </recommendedName>
</protein>
<dbReference type="AlphaFoldDB" id="X1ARL0"/>
<feature type="domain" description="Type II secretion system protein GspE N-terminal" evidence="4">
    <location>
        <begin position="3"/>
        <end position="50"/>
    </location>
</feature>
<feature type="domain" description="Bacterial type II secretion system protein E" evidence="3">
    <location>
        <begin position="78"/>
        <end position="186"/>
    </location>
</feature>
<dbReference type="InterPro" id="IPR037257">
    <property type="entry name" value="T2SS_E_N_sf"/>
</dbReference>
<name>X1ARL0_9ZZZZ</name>
<dbReference type="SUPFAM" id="SSF52540">
    <property type="entry name" value="P-loop containing nucleoside triphosphate hydrolases"/>
    <property type="match status" value="1"/>
</dbReference>
<dbReference type="PANTHER" id="PTHR30258:SF3">
    <property type="entry name" value="SLL1921 PROTEIN"/>
    <property type="match status" value="1"/>
</dbReference>
<dbReference type="GO" id="GO:0005886">
    <property type="term" value="C:plasma membrane"/>
    <property type="evidence" value="ECO:0007669"/>
    <property type="project" value="TreeGrafter"/>
</dbReference>
<evidence type="ECO:0000259" key="3">
    <source>
        <dbReference type="Pfam" id="PF00437"/>
    </source>
</evidence>
<dbReference type="SUPFAM" id="SSF160246">
    <property type="entry name" value="EspE N-terminal domain-like"/>
    <property type="match status" value="1"/>
</dbReference>
<evidence type="ECO:0000313" key="5">
    <source>
        <dbReference type="EMBL" id="GAG85454.1"/>
    </source>
</evidence>
<feature type="non-terminal residue" evidence="5">
    <location>
        <position position="1"/>
    </location>
</feature>
<dbReference type="InterPro" id="IPR007831">
    <property type="entry name" value="T2SS_GspE_N"/>
</dbReference>
<evidence type="ECO:0000259" key="4">
    <source>
        <dbReference type="Pfam" id="PF05157"/>
    </source>
</evidence>
<evidence type="ECO:0000256" key="2">
    <source>
        <dbReference type="ARBA" id="ARBA00022840"/>
    </source>
</evidence>
<dbReference type="GO" id="GO:0016887">
    <property type="term" value="F:ATP hydrolysis activity"/>
    <property type="evidence" value="ECO:0007669"/>
    <property type="project" value="TreeGrafter"/>
</dbReference>
<organism evidence="5">
    <name type="scientific">marine sediment metagenome</name>
    <dbReference type="NCBI Taxonomy" id="412755"/>
    <lineage>
        <taxon>unclassified sequences</taxon>
        <taxon>metagenomes</taxon>
        <taxon>ecological metagenomes</taxon>
    </lineage>
</organism>
<dbReference type="InterPro" id="IPR027417">
    <property type="entry name" value="P-loop_NTPase"/>
</dbReference>